<evidence type="ECO:0000313" key="12">
    <source>
        <dbReference type="EMBL" id="SIT72975.1"/>
    </source>
</evidence>
<dbReference type="Pfam" id="PF04354">
    <property type="entry name" value="ZipA_C"/>
    <property type="match status" value="1"/>
</dbReference>
<dbReference type="SMART" id="SM00771">
    <property type="entry name" value="ZipA_C"/>
    <property type="match status" value="1"/>
</dbReference>
<dbReference type="InterPro" id="IPR011919">
    <property type="entry name" value="Cell_div_ZipA"/>
</dbReference>
<dbReference type="Proteomes" id="UP000223759">
    <property type="component" value="Unassembled WGS sequence"/>
</dbReference>
<evidence type="ECO:0000256" key="7">
    <source>
        <dbReference type="ARBA" id="ARBA00023306"/>
    </source>
</evidence>
<comment type="subunit">
    <text evidence="8">Interacts with FtsZ via their C-terminal domains.</text>
</comment>
<evidence type="ECO:0000256" key="1">
    <source>
        <dbReference type="ARBA" id="ARBA00022475"/>
    </source>
</evidence>
<protein>
    <recommendedName>
        <fullName evidence="8 9">Cell division protein ZipA</fullName>
    </recommendedName>
</protein>
<keyword evidence="6 8" id="KW-0472">Membrane</keyword>
<keyword evidence="5 8" id="KW-1133">Transmembrane helix</keyword>
<comment type="function">
    <text evidence="8 9">Essential cell division protein that stabilizes the FtsZ protofilaments by cross-linking them and that serves as a cytoplasmic membrane anchor for the Z ring. Also required for the recruitment to the septal ring of downstream cell division proteins.</text>
</comment>
<sequence>MDMLRWILLILGVAILVGIYLSGRMQKRRLPRQRLDDLPEDELLEQIHIRADSRSPSVVKTEPVEPAQVTPLGYQQDAAAPPSDPLESFVKPQEPPRDYVGADEFEAFEPEPDSASAKKSSWLQKPELPKKPEWLKKPDWSQKPEWLRKPKWLDLGGSDAQKAERASEAEKPTEEKILILHVVAPQEKPFLGVQIQTAFQEVGLEHGAMSIYHRMHTPNHQPEILFSVANMIQPGTFDPEQMNEFKTPGVSFFLRLPGPDEPVQAFERMLDCAERLAQRLGGQVLDASRSAMTRQGREHACEEIRRWRLRANLQRR</sequence>
<feature type="domain" description="ZipA C-terminal FtsZ-binding" evidence="11">
    <location>
        <begin position="174"/>
        <end position="304"/>
    </location>
</feature>
<evidence type="ECO:0000259" key="11">
    <source>
        <dbReference type="SMART" id="SM00771"/>
    </source>
</evidence>
<dbReference type="HAMAP" id="MF_00509">
    <property type="entry name" value="ZipA"/>
    <property type="match status" value="1"/>
</dbReference>
<comment type="subcellular location">
    <subcellularLocation>
        <location evidence="8">Cell inner membrane</location>
        <topology evidence="8">Single-pass type I membrane protein</topology>
    </subcellularLocation>
    <text evidence="8">Localizes to the Z ring in an FtsZ-dependent manner.</text>
</comment>
<feature type="region of interest" description="Disordered" evidence="10">
    <location>
        <begin position="54"/>
        <end position="95"/>
    </location>
</feature>
<dbReference type="GO" id="GO:0043093">
    <property type="term" value="P:FtsZ-dependent cytokinesis"/>
    <property type="evidence" value="ECO:0007669"/>
    <property type="project" value="UniProtKB-UniRule"/>
</dbReference>
<keyword evidence="1 8" id="KW-1003">Cell membrane</keyword>
<keyword evidence="4 8" id="KW-0812">Transmembrane</keyword>
<dbReference type="InterPro" id="IPR007449">
    <property type="entry name" value="ZipA_FtsZ-bd_C"/>
</dbReference>
<evidence type="ECO:0000256" key="10">
    <source>
        <dbReference type="SAM" id="MobiDB-lite"/>
    </source>
</evidence>
<dbReference type="GO" id="GO:0000917">
    <property type="term" value="P:division septum assembly"/>
    <property type="evidence" value="ECO:0007669"/>
    <property type="project" value="TreeGrafter"/>
</dbReference>
<reference evidence="12 13" key="1">
    <citation type="submission" date="2017-01" db="EMBL/GenBank/DDBJ databases">
        <authorList>
            <person name="Mah S.A."/>
            <person name="Swanson W.J."/>
            <person name="Moy G.W."/>
            <person name="Vacquier V.D."/>
        </authorList>
    </citation>
    <scope>NUCLEOTIDE SEQUENCE [LARGE SCALE GENOMIC DNA]</scope>
    <source>
        <strain evidence="12 13">M9</strain>
    </source>
</reference>
<organism evidence="12 13">
    <name type="scientific">Ectothiorhodosinus mongolicus</name>
    <dbReference type="NCBI Taxonomy" id="233100"/>
    <lineage>
        <taxon>Bacteria</taxon>
        <taxon>Pseudomonadati</taxon>
        <taxon>Pseudomonadota</taxon>
        <taxon>Gammaproteobacteria</taxon>
        <taxon>Chromatiales</taxon>
        <taxon>Ectothiorhodospiraceae</taxon>
        <taxon>Ectothiorhodosinus</taxon>
    </lineage>
</organism>
<evidence type="ECO:0000256" key="4">
    <source>
        <dbReference type="ARBA" id="ARBA00022692"/>
    </source>
</evidence>
<dbReference type="PANTHER" id="PTHR38685">
    <property type="entry name" value="CELL DIVISION PROTEIN ZIPA"/>
    <property type="match status" value="1"/>
</dbReference>
<dbReference type="AlphaFoldDB" id="A0A1R3W5N2"/>
<dbReference type="Gene3D" id="3.30.1400.10">
    <property type="entry name" value="ZipA, C-terminal FtsZ-binding domain"/>
    <property type="match status" value="1"/>
</dbReference>
<dbReference type="OrthoDB" id="7054914at2"/>
<keyword evidence="3 8" id="KW-0132">Cell division</keyword>
<keyword evidence="13" id="KW-1185">Reference proteome</keyword>
<proteinExistence type="inferred from homology"/>
<evidence type="ECO:0000313" key="13">
    <source>
        <dbReference type="Proteomes" id="UP000223759"/>
    </source>
</evidence>
<dbReference type="GO" id="GO:0005886">
    <property type="term" value="C:plasma membrane"/>
    <property type="evidence" value="ECO:0007669"/>
    <property type="project" value="UniProtKB-SubCell"/>
</dbReference>
<evidence type="ECO:0000256" key="9">
    <source>
        <dbReference type="RuleBase" id="RU003612"/>
    </source>
</evidence>
<dbReference type="SUPFAM" id="SSF64383">
    <property type="entry name" value="Cell-division protein ZipA, C-terminal domain"/>
    <property type="match status" value="1"/>
</dbReference>
<feature type="compositionally biased region" description="Basic and acidic residues" evidence="10">
    <location>
        <begin position="161"/>
        <end position="171"/>
    </location>
</feature>
<dbReference type="NCBIfam" id="TIGR02205">
    <property type="entry name" value="septum_zipA"/>
    <property type="match status" value="1"/>
</dbReference>
<dbReference type="STRING" id="233100.SAMN05216526_1777"/>
<comment type="similarity">
    <text evidence="8 9">Belongs to the ZipA family.</text>
</comment>
<evidence type="ECO:0000256" key="6">
    <source>
        <dbReference type="ARBA" id="ARBA00023136"/>
    </source>
</evidence>
<feature type="region of interest" description="Disordered" evidence="10">
    <location>
        <begin position="151"/>
        <end position="171"/>
    </location>
</feature>
<name>A0A1R3W5N2_9GAMM</name>
<keyword evidence="2 8" id="KW-0997">Cell inner membrane</keyword>
<dbReference type="InterPro" id="IPR036765">
    <property type="entry name" value="ZipA_FtsZ-bd_C_sf"/>
</dbReference>
<accession>A0A1R3W5N2</accession>
<evidence type="ECO:0000256" key="3">
    <source>
        <dbReference type="ARBA" id="ARBA00022618"/>
    </source>
</evidence>
<gene>
    <name evidence="8" type="primary">zipA</name>
    <name evidence="12" type="ORF">SAMN05216526_1777</name>
</gene>
<dbReference type="PANTHER" id="PTHR38685:SF1">
    <property type="entry name" value="CELL DIVISION PROTEIN ZIPA"/>
    <property type="match status" value="1"/>
</dbReference>
<dbReference type="RefSeq" id="WP_076756164.1">
    <property type="nucleotide sequence ID" value="NZ_CP023018.1"/>
</dbReference>
<evidence type="ECO:0000256" key="2">
    <source>
        <dbReference type="ARBA" id="ARBA00022519"/>
    </source>
</evidence>
<evidence type="ECO:0000256" key="8">
    <source>
        <dbReference type="HAMAP-Rule" id="MF_00509"/>
    </source>
</evidence>
<dbReference type="EMBL" id="FTPK01000003">
    <property type="protein sequence ID" value="SIT72975.1"/>
    <property type="molecule type" value="Genomic_DNA"/>
</dbReference>
<feature type="transmembrane region" description="Helical" evidence="8">
    <location>
        <begin position="6"/>
        <end position="23"/>
    </location>
</feature>
<evidence type="ECO:0000256" key="5">
    <source>
        <dbReference type="ARBA" id="ARBA00022989"/>
    </source>
</evidence>
<keyword evidence="7 8" id="KW-0131">Cell cycle</keyword>
<dbReference type="GO" id="GO:0032153">
    <property type="term" value="C:cell division site"/>
    <property type="evidence" value="ECO:0007669"/>
    <property type="project" value="UniProtKB-UniRule"/>
</dbReference>